<dbReference type="EMBL" id="LT670817">
    <property type="protein sequence ID" value="SHG16989.1"/>
    <property type="molecule type" value="Genomic_DNA"/>
</dbReference>
<sequence length="66" mass="7272">MADGRSYWRREYLCATFVADSDEVTSFGEAWPFSSDAMCNEGCVAFGFVFGRAFMAHEIAGANLSD</sequence>
<accession>A0A1M5HM04</accession>
<dbReference type="AlphaFoldDB" id="A0A1M5HM04"/>
<name>A0A1M5HM04_9BRAD</name>
<dbReference type="Proteomes" id="UP000189796">
    <property type="component" value="Chromosome I"/>
</dbReference>
<proteinExistence type="predicted"/>
<gene>
    <name evidence="1" type="ORF">SAMN05443248_0537</name>
</gene>
<protein>
    <submittedName>
        <fullName evidence="1">Uncharacterized protein</fullName>
    </submittedName>
</protein>
<reference evidence="1 2" key="1">
    <citation type="submission" date="2016-11" db="EMBL/GenBank/DDBJ databases">
        <authorList>
            <person name="Jaros S."/>
            <person name="Januszkiewicz K."/>
            <person name="Wedrychowicz H."/>
        </authorList>
    </citation>
    <scope>NUCLEOTIDE SEQUENCE [LARGE SCALE GENOMIC DNA]</scope>
    <source>
        <strain evidence="1 2">GAS138</strain>
    </source>
</reference>
<organism evidence="1 2">
    <name type="scientific">Bradyrhizobium erythrophlei</name>
    <dbReference type="NCBI Taxonomy" id="1437360"/>
    <lineage>
        <taxon>Bacteria</taxon>
        <taxon>Pseudomonadati</taxon>
        <taxon>Pseudomonadota</taxon>
        <taxon>Alphaproteobacteria</taxon>
        <taxon>Hyphomicrobiales</taxon>
        <taxon>Nitrobacteraceae</taxon>
        <taxon>Bradyrhizobium</taxon>
    </lineage>
</organism>
<evidence type="ECO:0000313" key="1">
    <source>
        <dbReference type="EMBL" id="SHG16989.1"/>
    </source>
</evidence>
<evidence type="ECO:0000313" key="2">
    <source>
        <dbReference type="Proteomes" id="UP000189796"/>
    </source>
</evidence>